<keyword evidence="2" id="KW-1185">Reference proteome</keyword>
<dbReference type="Proteomes" id="UP000241462">
    <property type="component" value="Unassembled WGS sequence"/>
</dbReference>
<proteinExistence type="predicted"/>
<sequence length="165" mass="18199">MSLPSSPSARKLFNKRRMPGANTYLSSGCLACLACQPANLQSIDERHINSFACSQVIVEVGAQKDCPIRLPIRRLCCCYPNMHVMSVSAYFVQHNLNSTLVRSTLGRYFIPFGIKMKLLDGAVDSLCRPVTLAGAMTRVFSLLGARFSFAQDKSWRQPSQHAVAA</sequence>
<accession>A0A2T3AN14</accession>
<name>A0A2T3AN14_9PEZI</name>
<evidence type="ECO:0000313" key="2">
    <source>
        <dbReference type="Proteomes" id="UP000241462"/>
    </source>
</evidence>
<protein>
    <submittedName>
        <fullName evidence="1">Uncharacterized protein</fullName>
    </submittedName>
</protein>
<evidence type="ECO:0000313" key="1">
    <source>
        <dbReference type="EMBL" id="PSS03837.1"/>
    </source>
</evidence>
<dbReference type="InParanoid" id="A0A2T3AN14"/>
<dbReference type="AlphaFoldDB" id="A0A2T3AN14"/>
<organism evidence="1 2">
    <name type="scientific">Coniella lustricola</name>
    <dbReference type="NCBI Taxonomy" id="2025994"/>
    <lineage>
        <taxon>Eukaryota</taxon>
        <taxon>Fungi</taxon>
        <taxon>Dikarya</taxon>
        <taxon>Ascomycota</taxon>
        <taxon>Pezizomycotina</taxon>
        <taxon>Sordariomycetes</taxon>
        <taxon>Sordariomycetidae</taxon>
        <taxon>Diaporthales</taxon>
        <taxon>Schizoparmaceae</taxon>
        <taxon>Coniella</taxon>
    </lineage>
</organism>
<reference evidence="1 2" key="1">
    <citation type="journal article" date="2018" name="Mycol. Prog.">
        <title>Coniella lustricola, a new species from submerged detritus.</title>
        <authorList>
            <person name="Raudabaugh D.B."/>
            <person name="Iturriaga T."/>
            <person name="Carver A."/>
            <person name="Mondo S."/>
            <person name="Pangilinan J."/>
            <person name="Lipzen A."/>
            <person name="He G."/>
            <person name="Amirebrahimi M."/>
            <person name="Grigoriev I.V."/>
            <person name="Miller A.N."/>
        </authorList>
    </citation>
    <scope>NUCLEOTIDE SEQUENCE [LARGE SCALE GENOMIC DNA]</scope>
    <source>
        <strain evidence="1 2">B22-T-1</strain>
    </source>
</reference>
<gene>
    <name evidence="1" type="ORF">BD289DRAFT_98960</name>
</gene>
<dbReference type="EMBL" id="KZ678373">
    <property type="protein sequence ID" value="PSS03837.1"/>
    <property type="molecule type" value="Genomic_DNA"/>
</dbReference>